<keyword evidence="3" id="KW-1185">Reference proteome</keyword>
<accession>A0A0J1B8U3</accession>
<evidence type="ECO:0000313" key="3">
    <source>
        <dbReference type="Proteomes" id="UP000053611"/>
    </source>
</evidence>
<gene>
    <name evidence="2" type="ORF">CC85DRAFT_23665</name>
</gene>
<proteinExistence type="predicted"/>
<organism evidence="2 3">
    <name type="scientific">Cutaneotrichosporon oleaginosum</name>
    <dbReference type="NCBI Taxonomy" id="879819"/>
    <lineage>
        <taxon>Eukaryota</taxon>
        <taxon>Fungi</taxon>
        <taxon>Dikarya</taxon>
        <taxon>Basidiomycota</taxon>
        <taxon>Agaricomycotina</taxon>
        <taxon>Tremellomycetes</taxon>
        <taxon>Trichosporonales</taxon>
        <taxon>Trichosporonaceae</taxon>
        <taxon>Cutaneotrichosporon</taxon>
    </lineage>
</organism>
<dbReference type="AlphaFoldDB" id="A0A0J1B8U3"/>
<feature type="transmembrane region" description="Helical" evidence="1">
    <location>
        <begin position="30"/>
        <end position="55"/>
    </location>
</feature>
<keyword evidence="1" id="KW-0472">Membrane</keyword>
<dbReference type="EMBL" id="KQ087188">
    <property type="protein sequence ID" value="KLT44214.1"/>
    <property type="molecule type" value="Genomic_DNA"/>
</dbReference>
<name>A0A0J1B8U3_9TREE</name>
<keyword evidence="1" id="KW-0812">Transmembrane</keyword>
<dbReference type="GeneID" id="28980698"/>
<evidence type="ECO:0000313" key="2">
    <source>
        <dbReference type="EMBL" id="KLT44214.1"/>
    </source>
</evidence>
<reference evidence="2 3" key="1">
    <citation type="submission" date="2015-03" db="EMBL/GenBank/DDBJ databases">
        <title>Genomics and transcriptomics of the oil-accumulating basidiomycete yeast T. oleaginosus allow insights into substrate utilization and the diverse evolutionary trajectories of mating systems in fungi.</title>
        <authorList>
            <consortium name="DOE Joint Genome Institute"/>
            <person name="Kourist R."/>
            <person name="Kracht O."/>
            <person name="Bracharz F."/>
            <person name="Lipzen A."/>
            <person name="Nolan M."/>
            <person name="Ohm R."/>
            <person name="Grigoriev I."/>
            <person name="Sun S."/>
            <person name="Heitman J."/>
            <person name="Bruck T."/>
            <person name="Nowrousian M."/>
        </authorList>
    </citation>
    <scope>NUCLEOTIDE SEQUENCE [LARGE SCALE GENOMIC DNA]</scope>
    <source>
        <strain evidence="2 3">IBC0246</strain>
    </source>
</reference>
<protein>
    <submittedName>
        <fullName evidence="2">Uncharacterized protein</fullName>
    </submittedName>
</protein>
<dbReference type="RefSeq" id="XP_018280705.1">
    <property type="nucleotide sequence ID" value="XM_018420095.1"/>
</dbReference>
<evidence type="ECO:0000256" key="1">
    <source>
        <dbReference type="SAM" id="Phobius"/>
    </source>
</evidence>
<dbReference type="Proteomes" id="UP000053611">
    <property type="component" value="Unassembled WGS sequence"/>
</dbReference>
<keyword evidence="1" id="KW-1133">Transmembrane helix</keyword>
<sequence length="238" mass="26195">MTSTVAAPTRTHSYSAPARTSEVSLSSTTIVALGMGFIGAALFVVGLVVLIRVVVVTRAVRRERAQGQTSDFASMWQRYGGVWGLLFAPGQGMEWTPVRVRRRAVGPPPKMWDVDIAKLQPEDEFDMDKEETQPLAAAPYYAPGSNVPECAFSVLVVMPAPPHPLESDEEPSLPDLMLGTTHLQPTIPLAEAGLKSDDESDKRSEFEYVVNELDLMRARNRRELHWATVWGMDAGGRM</sequence>